<gene>
    <name evidence="1" type="ORF">D3H35_25875</name>
</gene>
<name>A0A398CM02_9BACL</name>
<sequence length="70" mass="8143">MLKYSLKKPVTAGKKRDLARMRYGRPHPQTMVRIGNAGQIPLFGRRDRFFKEYLSIREEAVDKQGDYASV</sequence>
<evidence type="ECO:0000313" key="2">
    <source>
        <dbReference type="Proteomes" id="UP000266340"/>
    </source>
</evidence>
<dbReference type="EMBL" id="QXJM01000043">
    <property type="protein sequence ID" value="RIE00887.1"/>
    <property type="molecule type" value="Genomic_DNA"/>
</dbReference>
<accession>A0A398CM02</accession>
<evidence type="ECO:0000313" key="1">
    <source>
        <dbReference type="EMBL" id="RIE00887.1"/>
    </source>
</evidence>
<proteinExistence type="predicted"/>
<organism evidence="1 2">
    <name type="scientific">Cohnella faecalis</name>
    <dbReference type="NCBI Taxonomy" id="2315694"/>
    <lineage>
        <taxon>Bacteria</taxon>
        <taxon>Bacillati</taxon>
        <taxon>Bacillota</taxon>
        <taxon>Bacilli</taxon>
        <taxon>Bacillales</taxon>
        <taxon>Paenibacillaceae</taxon>
        <taxon>Cohnella</taxon>
    </lineage>
</organism>
<keyword evidence="2" id="KW-1185">Reference proteome</keyword>
<reference evidence="1 2" key="1">
    <citation type="submission" date="2018-09" db="EMBL/GenBank/DDBJ databases">
        <title>Cohnella cavernae sp. nov., isolated from a karst cave.</title>
        <authorList>
            <person name="Zhu H."/>
        </authorList>
    </citation>
    <scope>NUCLEOTIDE SEQUENCE [LARGE SCALE GENOMIC DNA]</scope>
    <source>
        <strain evidence="1 2">K2E09-144</strain>
    </source>
</reference>
<dbReference type="AlphaFoldDB" id="A0A398CM02"/>
<dbReference type="Proteomes" id="UP000266340">
    <property type="component" value="Unassembled WGS sequence"/>
</dbReference>
<comment type="caution">
    <text evidence="1">The sequence shown here is derived from an EMBL/GenBank/DDBJ whole genome shotgun (WGS) entry which is preliminary data.</text>
</comment>
<protein>
    <submittedName>
        <fullName evidence="1">Uncharacterized protein</fullName>
    </submittedName>
</protein>